<reference evidence="6 7" key="2">
    <citation type="journal article" date="2012" name="J. Bacteriol.">
        <title>Complete genome sequences of Desulfosporosinus orientis DSM765T, Desulfosporosinus youngiae DSM17734T, Desulfosporosinus meridiei DSM13257T, and Desulfosporosinus acidiphilus DSM22704T.</title>
        <authorList>
            <person name="Pester M."/>
            <person name="Brambilla E."/>
            <person name="Alazard D."/>
            <person name="Rattei T."/>
            <person name="Weinmaier T."/>
            <person name="Han J."/>
            <person name="Lucas S."/>
            <person name="Lapidus A."/>
            <person name="Cheng J.F."/>
            <person name="Goodwin L."/>
            <person name="Pitluck S."/>
            <person name="Peters L."/>
            <person name="Ovchinnikova G."/>
            <person name="Teshima H."/>
            <person name="Detter J.C."/>
            <person name="Han C.S."/>
            <person name="Tapia R."/>
            <person name="Land M.L."/>
            <person name="Hauser L."/>
            <person name="Kyrpides N.C."/>
            <person name="Ivanova N.N."/>
            <person name="Pagani I."/>
            <person name="Huntmann M."/>
            <person name="Wei C.L."/>
            <person name="Davenport K.W."/>
            <person name="Daligault H."/>
            <person name="Chain P.S."/>
            <person name="Chen A."/>
            <person name="Mavromatis K."/>
            <person name="Markowitz V."/>
            <person name="Szeto E."/>
            <person name="Mikhailova N."/>
            <person name="Pati A."/>
            <person name="Wagner M."/>
            <person name="Woyke T."/>
            <person name="Ollivier B."/>
            <person name="Klenk H.P."/>
            <person name="Spring S."/>
            <person name="Loy A."/>
        </authorList>
    </citation>
    <scope>NUCLEOTIDE SEQUENCE [LARGE SCALE GENOMIC DNA]</scope>
    <source>
        <strain evidence="7">ATCC 19365 / DSM 765 / NCIMB 8382 / VKM B-1628</strain>
    </source>
</reference>
<dbReference type="PANTHER" id="PTHR33941:SF11">
    <property type="entry name" value="BACTERIAL MICROCOMPARTMENT SHELL PROTEIN PDUJ"/>
    <property type="match status" value="1"/>
</dbReference>
<evidence type="ECO:0000313" key="6">
    <source>
        <dbReference type="EMBL" id="AET70785.1"/>
    </source>
</evidence>
<dbReference type="eggNOG" id="COG4577">
    <property type="taxonomic scope" value="Bacteria"/>
</dbReference>
<gene>
    <name evidence="6" type="ordered locus">Desor_5409</name>
</gene>
<dbReference type="OrthoDB" id="9812608at2"/>
<dbReference type="CDD" id="cd07045">
    <property type="entry name" value="BMC_CcmK_like"/>
    <property type="match status" value="1"/>
</dbReference>
<evidence type="ECO:0000256" key="1">
    <source>
        <dbReference type="ARBA" id="ARBA00024322"/>
    </source>
</evidence>
<dbReference type="STRING" id="768706.Desor_5409"/>
<keyword evidence="7" id="KW-1185">Reference proteome</keyword>
<evidence type="ECO:0000256" key="3">
    <source>
        <dbReference type="PROSITE-ProRule" id="PRU01278"/>
    </source>
</evidence>
<sequence>MQALGLIETRGLLPAIESADVMFKTAQVDFVEKVYTGGGLVTVAVTGDVASVKAAVEAAAAAVERIGPSSLISQHVIPRPDQGIESLFAPQAGCPEEPAGLPEDSAKASGEKPPAASAEGKEDEATVESSEPKPVMPQVLSKEDMNACVEEFGLNKSVQVLRSLSVTKLRKLAGEYSGLGLAGKALARAKKETLVQKLKDYYEGENERKE</sequence>
<dbReference type="GO" id="GO:0031469">
    <property type="term" value="C:bacterial microcompartment"/>
    <property type="evidence" value="ECO:0007669"/>
    <property type="project" value="UniProtKB-SubCell"/>
</dbReference>
<evidence type="ECO:0000259" key="5">
    <source>
        <dbReference type="PROSITE" id="PS51930"/>
    </source>
</evidence>
<proteinExistence type="inferred from homology"/>
<dbReference type="InterPro" id="IPR037233">
    <property type="entry name" value="CcmK-like_sf"/>
</dbReference>
<feature type="region of interest" description="Disordered" evidence="4">
    <location>
        <begin position="86"/>
        <end position="138"/>
    </location>
</feature>
<dbReference type="AlphaFoldDB" id="G7WEH2"/>
<dbReference type="InterPro" id="IPR050575">
    <property type="entry name" value="BMC_shell"/>
</dbReference>
<evidence type="ECO:0000313" key="7">
    <source>
        <dbReference type="Proteomes" id="UP000006346"/>
    </source>
</evidence>
<name>G7WEH2_DESOD</name>
<keyword evidence="2" id="KW-1283">Bacterial microcompartment</keyword>
<dbReference type="Gene3D" id="3.30.70.1710">
    <property type="match status" value="1"/>
</dbReference>
<feature type="domain" description="BMC" evidence="5">
    <location>
        <begin position="3"/>
        <end position="89"/>
    </location>
</feature>
<dbReference type="KEGG" id="dor:Desor_5409"/>
<comment type="subcellular location">
    <subcellularLocation>
        <location evidence="1">Bacterial microcompartment</location>
    </subcellularLocation>
</comment>
<dbReference type="SUPFAM" id="SSF143414">
    <property type="entry name" value="CcmK-like"/>
    <property type="match status" value="1"/>
</dbReference>
<comment type="similarity">
    <text evidence="3">Belongs to the bacterial microcompartments protein family.</text>
</comment>
<dbReference type="EMBL" id="CP003108">
    <property type="protein sequence ID" value="AET70785.1"/>
    <property type="molecule type" value="Genomic_DNA"/>
</dbReference>
<protein>
    <submittedName>
        <fullName evidence="6">Carbon dioxide concentrating mechanism/carboxysome shell protein</fullName>
    </submittedName>
</protein>
<reference evidence="7" key="1">
    <citation type="submission" date="2011-11" db="EMBL/GenBank/DDBJ databases">
        <title>Complete sequence of Desulfosporosinus orientis DSM 765.</title>
        <authorList>
            <person name="Lucas S."/>
            <person name="Han J."/>
            <person name="Lapidus A."/>
            <person name="Cheng J.-F."/>
            <person name="Goodwin L."/>
            <person name="Pitluck S."/>
            <person name="Peters L."/>
            <person name="Ovchinnikova G."/>
            <person name="Teshima H."/>
            <person name="Detter J.C."/>
            <person name="Han C."/>
            <person name="Tapia R."/>
            <person name="Land M."/>
            <person name="Hauser L."/>
            <person name="Kyrpides N."/>
            <person name="Ivanova N."/>
            <person name="Pagani I."/>
            <person name="Pester M."/>
            <person name="Spring S."/>
            <person name="Ollivier B."/>
            <person name="Rattei T."/>
            <person name="Klenk H.-P."/>
            <person name="Wagner M."/>
            <person name="Loy A."/>
            <person name="Woyke T."/>
        </authorList>
    </citation>
    <scope>NUCLEOTIDE SEQUENCE [LARGE SCALE GENOMIC DNA]</scope>
    <source>
        <strain evidence="7">ATCC 19365 / DSM 765 / NCIMB 8382 / VKM B-1628</strain>
    </source>
</reference>
<dbReference type="InterPro" id="IPR000249">
    <property type="entry name" value="BMC_dom"/>
</dbReference>
<dbReference type="RefSeq" id="WP_014187587.1">
    <property type="nucleotide sequence ID" value="NC_016584.1"/>
</dbReference>
<dbReference type="PATRIC" id="fig|768706.3.peg.5511"/>
<dbReference type="InterPro" id="IPR044872">
    <property type="entry name" value="CcmK/CsoS1_BMC"/>
</dbReference>
<dbReference type="Pfam" id="PF00936">
    <property type="entry name" value="BMC"/>
    <property type="match status" value="1"/>
</dbReference>
<dbReference type="PROSITE" id="PS51930">
    <property type="entry name" value="BMC_2"/>
    <property type="match status" value="1"/>
</dbReference>
<dbReference type="Proteomes" id="UP000006346">
    <property type="component" value="Chromosome"/>
</dbReference>
<evidence type="ECO:0000256" key="4">
    <source>
        <dbReference type="SAM" id="MobiDB-lite"/>
    </source>
</evidence>
<dbReference type="HOGENOM" id="CLU_064903_0_0_9"/>
<dbReference type="PANTHER" id="PTHR33941">
    <property type="entry name" value="PROPANEDIOL UTILIZATION PROTEIN PDUA"/>
    <property type="match status" value="1"/>
</dbReference>
<accession>G7WEH2</accession>
<organism evidence="6 7">
    <name type="scientific">Desulfosporosinus orientis (strain ATCC 19365 / DSM 765 / NCIMB 8382 / VKM B-1628 / Singapore I)</name>
    <name type="common">Desulfotomaculum orientis</name>
    <dbReference type="NCBI Taxonomy" id="768706"/>
    <lineage>
        <taxon>Bacteria</taxon>
        <taxon>Bacillati</taxon>
        <taxon>Bacillota</taxon>
        <taxon>Clostridia</taxon>
        <taxon>Eubacteriales</taxon>
        <taxon>Desulfitobacteriaceae</taxon>
        <taxon>Desulfosporosinus</taxon>
    </lineage>
</organism>
<evidence type="ECO:0000256" key="2">
    <source>
        <dbReference type="ARBA" id="ARBA00024446"/>
    </source>
</evidence>
<dbReference type="SMART" id="SM00877">
    <property type="entry name" value="BMC"/>
    <property type="match status" value="1"/>
</dbReference>